<dbReference type="SUPFAM" id="SSF52821">
    <property type="entry name" value="Rhodanese/Cell cycle control phosphatase"/>
    <property type="match status" value="1"/>
</dbReference>
<dbReference type="PROSITE" id="PS50206">
    <property type="entry name" value="RHODANESE_3"/>
    <property type="match status" value="1"/>
</dbReference>
<dbReference type="Proteomes" id="UP001166286">
    <property type="component" value="Unassembled WGS sequence"/>
</dbReference>
<feature type="compositionally biased region" description="Polar residues" evidence="1">
    <location>
        <begin position="34"/>
        <end position="46"/>
    </location>
</feature>
<feature type="domain" description="Rhodanese" evidence="2">
    <location>
        <begin position="90"/>
        <end position="275"/>
    </location>
</feature>
<protein>
    <recommendedName>
        <fullName evidence="2">Rhodanese domain-containing protein</fullName>
    </recommendedName>
</protein>
<organism evidence="3 4">
    <name type="scientific">Cladonia borealis</name>
    <dbReference type="NCBI Taxonomy" id="184061"/>
    <lineage>
        <taxon>Eukaryota</taxon>
        <taxon>Fungi</taxon>
        <taxon>Dikarya</taxon>
        <taxon>Ascomycota</taxon>
        <taxon>Pezizomycotina</taxon>
        <taxon>Lecanoromycetes</taxon>
        <taxon>OSLEUM clade</taxon>
        <taxon>Lecanoromycetidae</taxon>
        <taxon>Lecanorales</taxon>
        <taxon>Lecanorineae</taxon>
        <taxon>Cladoniaceae</taxon>
        <taxon>Cladonia</taxon>
    </lineage>
</organism>
<reference evidence="3" key="1">
    <citation type="submission" date="2023-03" db="EMBL/GenBank/DDBJ databases">
        <title>Complete genome of Cladonia borealis.</title>
        <authorList>
            <person name="Park H."/>
        </authorList>
    </citation>
    <scope>NUCLEOTIDE SEQUENCE</scope>
    <source>
        <strain evidence="3">ANT050790</strain>
    </source>
</reference>
<proteinExistence type="predicted"/>
<dbReference type="GO" id="GO:0005739">
    <property type="term" value="C:mitochondrion"/>
    <property type="evidence" value="ECO:0007669"/>
    <property type="project" value="TreeGrafter"/>
</dbReference>
<accession>A0AA39UXN2</accession>
<dbReference type="InterPro" id="IPR036873">
    <property type="entry name" value="Rhodanese-like_dom_sf"/>
</dbReference>
<keyword evidence="4" id="KW-1185">Reference proteome</keyword>
<dbReference type="InterPro" id="IPR001763">
    <property type="entry name" value="Rhodanese-like_dom"/>
</dbReference>
<feature type="compositionally biased region" description="Low complexity" evidence="1">
    <location>
        <begin position="160"/>
        <end position="184"/>
    </location>
</feature>
<name>A0AA39UXN2_9LECA</name>
<gene>
    <name evidence="3" type="ORF">JMJ35_010060</name>
</gene>
<dbReference type="SMART" id="SM00450">
    <property type="entry name" value="RHOD"/>
    <property type="match status" value="1"/>
</dbReference>
<evidence type="ECO:0000313" key="4">
    <source>
        <dbReference type="Proteomes" id="UP001166286"/>
    </source>
</evidence>
<evidence type="ECO:0000313" key="3">
    <source>
        <dbReference type="EMBL" id="KAK0507537.1"/>
    </source>
</evidence>
<dbReference type="AlphaFoldDB" id="A0AA39UXN2"/>
<dbReference type="PANTHER" id="PTHR44086">
    <property type="entry name" value="THIOSULFATE SULFURTRANSFERASE RDL2, MITOCHONDRIAL-RELATED"/>
    <property type="match status" value="1"/>
</dbReference>
<feature type="region of interest" description="Disordered" evidence="1">
    <location>
        <begin position="137"/>
        <end position="224"/>
    </location>
</feature>
<feature type="compositionally biased region" description="Low complexity" evidence="1">
    <location>
        <begin position="194"/>
        <end position="209"/>
    </location>
</feature>
<dbReference type="PANTHER" id="PTHR44086:SF10">
    <property type="entry name" value="THIOSULFATE SULFURTRANSFERASE_RHODANESE-LIKE DOMAIN-CONTAINING PROTEIN 3"/>
    <property type="match status" value="1"/>
</dbReference>
<evidence type="ECO:0000256" key="1">
    <source>
        <dbReference type="SAM" id="MobiDB-lite"/>
    </source>
</evidence>
<feature type="compositionally biased region" description="Basic residues" evidence="1">
    <location>
        <begin position="54"/>
        <end position="66"/>
    </location>
</feature>
<comment type="caution">
    <text evidence="3">The sequence shown here is derived from an EMBL/GenBank/DDBJ whole genome shotgun (WGS) entry which is preliminary data.</text>
</comment>
<dbReference type="GO" id="GO:0004792">
    <property type="term" value="F:thiosulfate-cyanide sulfurtransferase activity"/>
    <property type="evidence" value="ECO:0007669"/>
    <property type="project" value="TreeGrafter"/>
</dbReference>
<sequence length="277" mass="30384">MPPPRPLTTHLISPLRRPPQHAPHLKPRRAYHPSPTSALKPTSRTTYPLLRTHPSPRPHCQRRPHQKPYSTSPEPKHYTFEEVRDLSSNPSPKRIIIDVREPSELQQTGRIPGAYSMPLTSNPDAFYLSKEDFFDRFGFEKPSPSPTPSSFSETDSNPDTASRISSSPSPSPTSKSATSSSPFTQTLKDREAHAGLSSDGDASGVDSAAINKEAMGGGGNGEAEGEGVEEVIFYCKAGVRSRAAARMAREWEGVRVGEMRGGWVEWEGRGGEVERGR</sequence>
<feature type="compositionally biased region" description="Basic and acidic residues" evidence="1">
    <location>
        <begin position="74"/>
        <end position="85"/>
    </location>
</feature>
<evidence type="ECO:0000259" key="2">
    <source>
        <dbReference type="PROSITE" id="PS50206"/>
    </source>
</evidence>
<feature type="region of interest" description="Disordered" evidence="1">
    <location>
        <begin position="1"/>
        <end position="122"/>
    </location>
</feature>
<dbReference type="Pfam" id="PF00581">
    <property type="entry name" value="Rhodanese"/>
    <property type="match status" value="2"/>
</dbReference>
<dbReference type="Gene3D" id="3.40.250.10">
    <property type="entry name" value="Rhodanese-like domain"/>
    <property type="match status" value="1"/>
</dbReference>
<dbReference type="EMBL" id="JAFEKC020000023">
    <property type="protein sequence ID" value="KAK0507537.1"/>
    <property type="molecule type" value="Genomic_DNA"/>
</dbReference>